<comment type="similarity">
    <text evidence="2 8 9">Belongs to the dihydrofolate reductase family.</text>
</comment>
<comment type="pathway">
    <text evidence="1 8">Cofactor biosynthesis; tetrahydrofolate biosynthesis; 5,6,7,8-tetrahydrofolate from 7,8-dihydrofolate: step 1/1.</text>
</comment>
<comment type="function">
    <text evidence="7 8">Key enzyme in folate metabolism. Catalyzes an essential reaction for de novo glycine and purine synthesis, and for DNA precursor synthesis.</text>
</comment>
<protein>
    <recommendedName>
        <fullName evidence="3 8">Dihydrofolate reductase</fullName>
        <ecNumber evidence="3 8">1.5.1.3</ecNumber>
    </recommendedName>
</protein>
<dbReference type="SUPFAM" id="SSF53597">
    <property type="entry name" value="Dihydrofolate reductase-like"/>
    <property type="match status" value="1"/>
</dbReference>
<sequence length="168" mass="18946">MNKPAINIIAAVGKNNVIGLKNSLPWNLPADLKYFAQTTKGKTVLMGENTFISILEKIGKPLPGRKNIVLTDKKNKKFSGVETVNSIGEAMKIIGDEEIFVIGGASVYRQMLPLAEKLYITEVNYNGPGDAFFPTIVQNKWTLEKEEPHMKNDKNNYNYNFKIYCRFI</sequence>
<dbReference type="STRING" id="1802333.A3G03_00215"/>
<evidence type="ECO:0000256" key="2">
    <source>
        <dbReference type="ARBA" id="ARBA00009539"/>
    </source>
</evidence>
<proteinExistence type="inferred from homology"/>
<dbReference type="AlphaFoldDB" id="A0A1G2P487"/>
<comment type="catalytic activity">
    <reaction evidence="8">
        <text>(6S)-5,6,7,8-tetrahydrofolate + NADP(+) = 7,8-dihydrofolate + NADPH + H(+)</text>
        <dbReference type="Rhea" id="RHEA:15009"/>
        <dbReference type="ChEBI" id="CHEBI:15378"/>
        <dbReference type="ChEBI" id="CHEBI:57451"/>
        <dbReference type="ChEBI" id="CHEBI:57453"/>
        <dbReference type="ChEBI" id="CHEBI:57783"/>
        <dbReference type="ChEBI" id="CHEBI:58349"/>
        <dbReference type="EC" id="1.5.1.3"/>
    </reaction>
</comment>
<evidence type="ECO:0000256" key="7">
    <source>
        <dbReference type="ARBA" id="ARBA00025067"/>
    </source>
</evidence>
<evidence type="ECO:0000256" key="3">
    <source>
        <dbReference type="ARBA" id="ARBA00012856"/>
    </source>
</evidence>
<dbReference type="InterPro" id="IPR024072">
    <property type="entry name" value="DHFR-like_dom_sf"/>
</dbReference>
<dbReference type="PANTHER" id="PTHR48069">
    <property type="entry name" value="DIHYDROFOLATE REDUCTASE"/>
    <property type="match status" value="1"/>
</dbReference>
<dbReference type="GO" id="GO:0070401">
    <property type="term" value="F:NADP+ binding"/>
    <property type="evidence" value="ECO:0007669"/>
    <property type="project" value="UniProtKB-ARBA"/>
</dbReference>
<evidence type="ECO:0000256" key="4">
    <source>
        <dbReference type="ARBA" id="ARBA00022563"/>
    </source>
</evidence>
<dbReference type="Pfam" id="PF00186">
    <property type="entry name" value="DHFR_1"/>
    <property type="match status" value="1"/>
</dbReference>
<keyword evidence="6 8" id="KW-0560">Oxidoreductase</keyword>
<evidence type="ECO:0000313" key="12">
    <source>
        <dbReference type="Proteomes" id="UP000176355"/>
    </source>
</evidence>
<dbReference type="PROSITE" id="PS51330">
    <property type="entry name" value="DHFR_2"/>
    <property type="match status" value="1"/>
</dbReference>
<keyword evidence="4 8" id="KW-0554">One-carbon metabolism</keyword>
<dbReference type="GO" id="GO:0046655">
    <property type="term" value="P:folic acid metabolic process"/>
    <property type="evidence" value="ECO:0007669"/>
    <property type="project" value="TreeGrafter"/>
</dbReference>
<dbReference type="PANTHER" id="PTHR48069:SF3">
    <property type="entry name" value="DIHYDROFOLATE REDUCTASE"/>
    <property type="match status" value="1"/>
</dbReference>
<dbReference type="InterPro" id="IPR012259">
    <property type="entry name" value="DHFR"/>
</dbReference>
<evidence type="ECO:0000259" key="10">
    <source>
        <dbReference type="PROSITE" id="PS51330"/>
    </source>
</evidence>
<dbReference type="EMBL" id="MHSL01000031">
    <property type="protein sequence ID" value="OHA43158.1"/>
    <property type="molecule type" value="Genomic_DNA"/>
</dbReference>
<evidence type="ECO:0000256" key="9">
    <source>
        <dbReference type="RuleBase" id="RU004474"/>
    </source>
</evidence>
<accession>A0A1G2P487</accession>
<name>A0A1G2P487_9BACT</name>
<dbReference type="GO" id="GO:0004146">
    <property type="term" value="F:dihydrofolate reductase activity"/>
    <property type="evidence" value="ECO:0007669"/>
    <property type="project" value="UniProtKB-EC"/>
</dbReference>
<evidence type="ECO:0000256" key="6">
    <source>
        <dbReference type="ARBA" id="ARBA00023002"/>
    </source>
</evidence>
<dbReference type="PIRSF" id="PIRSF000194">
    <property type="entry name" value="DHFR"/>
    <property type="match status" value="1"/>
</dbReference>
<keyword evidence="5 8" id="KW-0521">NADP</keyword>
<dbReference type="GO" id="GO:0046654">
    <property type="term" value="P:tetrahydrofolate biosynthetic process"/>
    <property type="evidence" value="ECO:0007669"/>
    <property type="project" value="UniProtKB-UniPathway"/>
</dbReference>
<dbReference type="GO" id="GO:0006730">
    <property type="term" value="P:one-carbon metabolic process"/>
    <property type="evidence" value="ECO:0007669"/>
    <property type="project" value="UniProtKB-KW"/>
</dbReference>
<dbReference type="EC" id="1.5.1.3" evidence="3 8"/>
<gene>
    <name evidence="11" type="ORF">A3G03_00215</name>
</gene>
<dbReference type="GO" id="GO:0005829">
    <property type="term" value="C:cytosol"/>
    <property type="evidence" value="ECO:0007669"/>
    <property type="project" value="TreeGrafter"/>
</dbReference>
<dbReference type="PRINTS" id="PR00070">
    <property type="entry name" value="DHFR"/>
</dbReference>
<comment type="caution">
    <text evidence="11">The sequence shown here is derived from an EMBL/GenBank/DDBJ whole genome shotgun (WGS) entry which is preliminary data.</text>
</comment>
<evidence type="ECO:0000256" key="1">
    <source>
        <dbReference type="ARBA" id="ARBA00004903"/>
    </source>
</evidence>
<dbReference type="InterPro" id="IPR001796">
    <property type="entry name" value="DHFR_dom"/>
</dbReference>
<evidence type="ECO:0000256" key="8">
    <source>
        <dbReference type="PIRNR" id="PIRNR000194"/>
    </source>
</evidence>
<dbReference type="Proteomes" id="UP000176355">
    <property type="component" value="Unassembled WGS sequence"/>
</dbReference>
<organism evidence="11 12">
    <name type="scientific">Candidatus Taylorbacteria bacterium RIFCSPLOWO2_12_FULL_44_15c</name>
    <dbReference type="NCBI Taxonomy" id="1802333"/>
    <lineage>
        <taxon>Bacteria</taxon>
        <taxon>Candidatus Tayloriibacteriota</taxon>
    </lineage>
</organism>
<dbReference type="InterPro" id="IPR017925">
    <property type="entry name" value="DHFR_CS"/>
</dbReference>
<dbReference type="CDD" id="cd00209">
    <property type="entry name" value="DHFR"/>
    <property type="match status" value="1"/>
</dbReference>
<dbReference type="UniPathway" id="UPA00077">
    <property type="reaction ID" value="UER00158"/>
</dbReference>
<dbReference type="FunFam" id="3.40.430.10:FF:000001">
    <property type="entry name" value="Dihydrofolate reductase"/>
    <property type="match status" value="1"/>
</dbReference>
<evidence type="ECO:0000313" key="11">
    <source>
        <dbReference type="EMBL" id="OHA43158.1"/>
    </source>
</evidence>
<reference evidence="11 12" key="1">
    <citation type="journal article" date="2016" name="Nat. Commun.">
        <title>Thousands of microbial genomes shed light on interconnected biogeochemical processes in an aquifer system.</title>
        <authorList>
            <person name="Anantharaman K."/>
            <person name="Brown C.T."/>
            <person name="Hug L.A."/>
            <person name="Sharon I."/>
            <person name="Castelle C.J."/>
            <person name="Probst A.J."/>
            <person name="Thomas B.C."/>
            <person name="Singh A."/>
            <person name="Wilkins M.J."/>
            <person name="Karaoz U."/>
            <person name="Brodie E.L."/>
            <person name="Williams K.H."/>
            <person name="Hubbard S.S."/>
            <person name="Banfield J.F."/>
        </authorList>
    </citation>
    <scope>NUCLEOTIDE SEQUENCE [LARGE SCALE GENOMIC DNA]</scope>
</reference>
<dbReference type="GO" id="GO:0046452">
    <property type="term" value="P:dihydrofolate metabolic process"/>
    <property type="evidence" value="ECO:0007669"/>
    <property type="project" value="TreeGrafter"/>
</dbReference>
<dbReference type="Gene3D" id="3.40.430.10">
    <property type="entry name" value="Dihydrofolate Reductase, subunit A"/>
    <property type="match status" value="1"/>
</dbReference>
<evidence type="ECO:0000256" key="5">
    <source>
        <dbReference type="ARBA" id="ARBA00022857"/>
    </source>
</evidence>
<dbReference type="PROSITE" id="PS00075">
    <property type="entry name" value="DHFR_1"/>
    <property type="match status" value="1"/>
</dbReference>
<feature type="domain" description="DHFR" evidence="10">
    <location>
        <begin position="5"/>
        <end position="166"/>
    </location>
</feature>